<organism evidence="1 2">
    <name type="scientific">Portunus trituberculatus</name>
    <name type="common">Swimming crab</name>
    <name type="synonym">Neptunus trituberculatus</name>
    <dbReference type="NCBI Taxonomy" id="210409"/>
    <lineage>
        <taxon>Eukaryota</taxon>
        <taxon>Metazoa</taxon>
        <taxon>Ecdysozoa</taxon>
        <taxon>Arthropoda</taxon>
        <taxon>Crustacea</taxon>
        <taxon>Multicrustacea</taxon>
        <taxon>Malacostraca</taxon>
        <taxon>Eumalacostraca</taxon>
        <taxon>Eucarida</taxon>
        <taxon>Decapoda</taxon>
        <taxon>Pleocyemata</taxon>
        <taxon>Brachyura</taxon>
        <taxon>Eubrachyura</taxon>
        <taxon>Portunoidea</taxon>
        <taxon>Portunidae</taxon>
        <taxon>Portuninae</taxon>
        <taxon>Portunus</taxon>
    </lineage>
</organism>
<comment type="caution">
    <text evidence="1">The sequence shown here is derived from an EMBL/GenBank/DDBJ whole genome shotgun (WGS) entry which is preliminary data.</text>
</comment>
<evidence type="ECO:0000313" key="2">
    <source>
        <dbReference type="Proteomes" id="UP000324222"/>
    </source>
</evidence>
<accession>A0A5B7CYK8</accession>
<gene>
    <name evidence="1" type="ORF">E2C01_007122</name>
</gene>
<dbReference type="AlphaFoldDB" id="A0A5B7CYK8"/>
<dbReference type="EMBL" id="VSRR010000345">
    <property type="protein sequence ID" value="MPC14358.1"/>
    <property type="molecule type" value="Genomic_DNA"/>
</dbReference>
<protein>
    <submittedName>
        <fullName evidence="1">Uncharacterized protein</fullName>
    </submittedName>
</protein>
<keyword evidence="2" id="KW-1185">Reference proteome</keyword>
<reference evidence="1 2" key="1">
    <citation type="submission" date="2019-05" db="EMBL/GenBank/DDBJ databases">
        <title>Another draft genome of Portunus trituberculatus and its Hox gene families provides insights of decapod evolution.</title>
        <authorList>
            <person name="Jeong J.-H."/>
            <person name="Song I."/>
            <person name="Kim S."/>
            <person name="Choi T."/>
            <person name="Kim D."/>
            <person name="Ryu S."/>
            <person name="Kim W."/>
        </authorList>
    </citation>
    <scope>NUCLEOTIDE SEQUENCE [LARGE SCALE GENOMIC DNA]</scope>
    <source>
        <tissue evidence="1">Muscle</tissue>
    </source>
</reference>
<evidence type="ECO:0000313" key="1">
    <source>
        <dbReference type="EMBL" id="MPC14358.1"/>
    </source>
</evidence>
<sequence length="113" mass="12190">MKCDCRYRVTTTTIAITTTIKALHIAHQGLESSAGGEWGVTVLRGTHVVGHVTGSRQPFPSVPPPLCFRPVCGSSSSQRREGTAAPWPRVFATLSSAVLVFSDYSYITILDLL</sequence>
<dbReference type="Proteomes" id="UP000324222">
    <property type="component" value="Unassembled WGS sequence"/>
</dbReference>
<proteinExistence type="predicted"/>
<name>A0A5B7CYK8_PORTR</name>